<protein>
    <recommendedName>
        <fullName evidence="3">Carboxypeptidase regulatory-like domain-containing protein</fullName>
    </recommendedName>
</protein>
<name>A0A517P3X0_9PLAN</name>
<dbReference type="OrthoDB" id="285058at2"/>
<sequence length="165" mass="17830">MASFHFPGTRFLSRACCVAALGLVGCSGREDWQVETQPVRGAVLINGEVPENAVLTLYPQGGPIDVRKSKPWGKVDADGTFVLQTYEQGDGAPPGTYDVTLVWRKDPSVLGSPDQLGGAYDEVRESQWTVAVEAGREELDPLRIDGVKIVTKPGRPQAPPDEPTR</sequence>
<organism evidence="1 2">
    <name type="scientific">Alienimonas californiensis</name>
    <dbReference type="NCBI Taxonomy" id="2527989"/>
    <lineage>
        <taxon>Bacteria</taxon>
        <taxon>Pseudomonadati</taxon>
        <taxon>Planctomycetota</taxon>
        <taxon>Planctomycetia</taxon>
        <taxon>Planctomycetales</taxon>
        <taxon>Planctomycetaceae</taxon>
        <taxon>Alienimonas</taxon>
    </lineage>
</organism>
<dbReference type="AlphaFoldDB" id="A0A517P3X0"/>
<evidence type="ECO:0008006" key="3">
    <source>
        <dbReference type="Google" id="ProtNLM"/>
    </source>
</evidence>
<gene>
    <name evidence="1" type="ORF">CA12_01520</name>
</gene>
<dbReference type="RefSeq" id="WP_145356688.1">
    <property type="nucleotide sequence ID" value="NZ_CP036265.1"/>
</dbReference>
<reference evidence="1 2" key="1">
    <citation type="submission" date="2019-02" db="EMBL/GenBank/DDBJ databases">
        <title>Deep-cultivation of Planctomycetes and their phenomic and genomic characterization uncovers novel biology.</title>
        <authorList>
            <person name="Wiegand S."/>
            <person name="Jogler M."/>
            <person name="Boedeker C."/>
            <person name="Pinto D."/>
            <person name="Vollmers J."/>
            <person name="Rivas-Marin E."/>
            <person name="Kohn T."/>
            <person name="Peeters S.H."/>
            <person name="Heuer A."/>
            <person name="Rast P."/>
            <person name="Oberbeckmann S."/>
            <person name="Bunk B."/>
            <person name="Jeske O."/>
            <person name="Meyerdierks A."/>
            <person name="Storesund J.E."/>
            <person name="Kallscheuer N."/>
            <person name="Luecker S."/>
            <person name="Lage O.M."/>
            <person name="Pohl T."/>
            <person name="Merkel B.J."/>
            <person name="Hornburger P."/>
            <person name="Mueller R.-W."/>
            <person name="Bruemmer F."/>
            <person name="Labrenz M."/>
            <person name="Spormann A.M."/>
            <person name="Op den Camp H."/>
            <person name="Overmann J."/>
            <person name="Amann R."/>
            <person name="Jetten M.S.M."/>
            <person name="Mascher T."/>
            <person name="Medema M.H."/>
            <person name="Devos D.P."/>
            <person name="Kaster A.-K."/>
            <person name="Ovreas L."/>
            <person name="Rohde M."/>
            <person name="Galperin M.Y."/>
            <person name="Jogler C."/>
        </authorList>
    </citation>
    <scope>NUCLEOTIDE SEQUENCE [LARGE SCALE GENOMIC DNA]</scope>
    <source>
        <strain evidence="1 2">CA12</strain>
    </source>
</reference>
<accession>A0A517P3X0</accession>
<keyword evidence="2" id="KW-1185">Reference proteome</keyword>
<proteinExistence type="predicted"/>
<dbReference type="EMBL" id="CP036265">
    <property type="protein sequence ID" value="QDT14084.1"/>
    <property type="molecule type" value="Genomic_DNA"/>
</dbReference>
<dbReference type="KEGG" id="acaf:CA12_01520"/>
<evidence type="ECO:0000313" key="1">
    <source>
        <dbReference type="EMBL" id="QDT14084.1"/>
    </source>
</evidence>
<dbReference type="Proteomes" id="UP000318741">
    <property type="component" value="Chromosome"/>
</dbReference>
<evidence type="ECO:0000313" key="2">
    <source>
        <dbReference type="Proteomes" id="UP000318741"/>
    </source>
</evidence>